<evidence type="ECO:0000313" key="4">
    <source>
        <dbReference type="Proteomes" id="UP000796880"/>
    </source>
</evidence>
<feature type="transmembrane region" description="Helical" evidence="2">
    <location>
        <begin position="58"/>
        <end position="80"/>
    </location>
</feature>
<dbReference type="Gene3D" id="3.40.50.2000">
    <property type="entry name" value="Glycogen Phosphorylase B"/>
    <property type="match status" value="1"/>
</dbReference>
<dbReference type="PANTHER" id="PTHR11926">
    <property type="entry name" value="GLUCOSYL/GLUCURONOSYL TRANSFERASES"/>
    <property type="match status" value="1"/>
</dbReference>
<sequence>MPFPTISLQTSSMQLCLSKLTPFRKLISDLISEQHGHPPLCIIADNFLAWCADVAREYGVFSALFCGGGAFGFTYFYSLLINLPHGLRNTAKSDEITSPDFPEVSSIHVTQLSELIRLADGKDLVSKFYGEVLLECSKSDGILFNTVEDLEKAGLTYFRRKIGKFVWSVGPINLSNGNPSGVGKEAGISSDMCIKWLDTKST</sequence>
<keyword evidence="2" id="KW-1133">Transmembrane helix</keyword>
<name>A0A8K0DUL7_9ROSA</name>
<dbReference type="SUPFAM" id="SSF53756">
    <property type="entry name" value="UDP-Glycosyltransferase/glycogen phosphorylase"/>
    <property type="match status" value="1"/>
</dbReference>
<accession>A0A8K0DUL7</accession>
<dbReference type="GO" id="GO:0080043">
    <property type="term" value="F:quercetin 3-O-glucosyltransferase activity"/>
    <property type="evidence" value="ECO:0007669"/>
    <property type="project" value="TreeGrafter"/>
</dbReference>
<gene>
    <name evidence="3" type="ORF">FNV43_RR25188</name>
</gene>
<dbReference type="GO" id="GO:0080044">
    <property type="term" value="F:quercetin 7-O-glucosyltransferase activity"/>
    <property type="evidence" value="ECO:0007669"/>
    <property type="project" value="TreeGrafter"/>
</dbReference>
<comment type="caution">
    <text evidence="3">The sequence shown here is derived from an EMBL/GenBank/DDBJ whole genome shotgun (WGS) entry which is preliminary data.</text>
</comment>
<reference evidence="3" key="1">
    <citation type="submission" date="2020-03" db="EMBL/GenBank/DDBJ databases">
        <title>A high-quality chromosome-level genome assembly of a woody plant with both climbing and erect habits, Rhamnella rubrinervis.</title>
        <authorList>
            <person name="Lu Z."/>
            <person name="Yang Y."/>
            <person name="Zhu X."/>
            <person name="Sun Y."/>
        </authorList>
    </citation>
    <scope>NUCLEOTIDE SEQUENCE</scope>
    <source>
        <strain evidence="3">BYM</strain>
        <tissue evidence="3">Leaf</tissue>
    </source>
</reference>
<comment type="similarity">
    <text evidence="1">Belongs to the UDP-glycosyltransferase family.</text>
</comment>
<evidence type="ECO:0000313" key="3">
    <source>
        <dbReference type="EMBL" id="KAF3434085.1"/>
    </source>
</evidence>
<dbReference type="PANTHER" id="PTHR11926:SF774">
    <property type="entry name" value="UDP-GLYCOSYLTRANSFERASE 85A1-RELATED"/>
    <property type="match status" value="1"/>
</dbReference>
<dbReference type="Proteomes" id="UP000796880">
    <property type="component" value="Unassembled WGS sequence"/>
</dbReference>
<keyword evidence="2" id="KW-0812">Transmembrane</keyword>
<keyword evidence="2" id="KW-0472">Membrane</keyword>
<evidence type="ECO:0000256" key="2">
    <source>
        <dbReference type="SAM" id="Phobius"/>
    </source>
</evidence>
<organism evidence="3 4">
    <name type="scientific">Rhamnella rubrinervis</name>
    <dbReference type="NCBI Taxonomy" id="2594499"/>
    <lineage>
        <taxon>Eukaryota</taxon>
        <taxon>Viridiplantae</taxon>
        <taxon>Streptophyta</taxon>
        <taxon>Embryophyta</taxon>
        <taxon>Tracheophyta</taxon>
        <taxon>Spermatophyta</taxon>
        <taxon>Magnoliopsida</taxon>
        <taxon>eudicotyledons</taxon>
        <taxon>Gunneridae</taxon>
        <taxon>Pentapetalae</taxon>
        <taxon>rosids</taxon>
        <taxon>fabids</taxon>
        <taxon>Rosales</taxon>
        <taxon>Rhamnaceae</taxon>
        <taxon>rhamnoid group</taxon>
        <taxon>Rhamneae</taxon>
        <taxon>Rhamnella</taxon>
    </lineage>
</organism>
<dbReference type="EMBL" id="VOIH02000011">
    <property type="protein sequence ID" value="KAF3434085.1"/>
    <property type="molecule type" value="Genomic_DNA"/>
</dbReference>
<proteinExistence type="inferred from homology"/>
<protein>
    <submittedName>
        <fullName evidence="3">Uncharacterized protein</fullName>
    </submittedName>
</protein>
<dbReference type="AlphaFoldDB" id="A0A8K0DUL7"/>
<dbReference type="OrthoDB" id="5835829at2759"/>
<keyword evidence="4" id="KW-1185">Reference proteome</keyword>
<evidence type="ECO:0000256" key="1">
    <source>
        <dbReference type="ARBA" id="ARBA00009995"/>
    </source>
</evidence>